<evidence type="ECO:0000313" key="2">
    <source>
        <dbReference type="EMBL" id="CAA9401652.1"/>
    </source>
</evidence>
<organism evidence="2">
    <name type="scientific">uncultured Phycisphaerae bacterium</name>
    <dbReference type="NCBI Taxonomy" id="904963"/>
    <lineage>
        <taxon>Bacteria</taxon>
        <taxon>Pseudomonadati</taxon>
        <taxon>Planctomycetota</taxon>
        <taxon>Phycisphaerae</taxon>
        <taxon>environmental samples</taxon>
    </lineage>
</organism>
<feature type="chain" id="PRO_5026819025" evidence="1">
    <location>
        <begin position="23"/>
        <end position="264"/>
    </location>
</feature>
<dbReference type="PROSITE" id="PS51257">
    <property type="entry name" value="PROKAR_LIPOPROTEIN"/>
    <property type="match status" value="1"/>
</dbReference>
<protein>
    <submittedName>
        <fullName evidence="2">Uncharacterized protein</fullName>
    </submittedName>
</protein>
<dbReference type="AlphaFoldDB" id="A0A6J4P6N2"/>
<feature type="signal peptide" evidence="1">
    <location>
        <begin position="1"/>
        <end position="22"/>
    </location>
</feature>
<accession>A0A6J4P6N2</accession>
<proteinExistence type="predicted"/>
<dbReference type="EMBL" id="CADCUQ010000396">
    <property type="protein sequence ID" value="CAA9401652.1"/>
    <property type="molecule type" value="Genomic_DNA"/>
</dbReference>
<name>A0A6J4P6N2_9BACT</name>
<keyword evidence="1" id="KW-0732">Signal</keyword>
<sequence length="264" mass="27587">MTTTTMRSIGRTLFGTALAALAAAGTGCATRTPPYGREVVAVLPGSRPQVWAVAPAINLSGQREVDALLQSDVLYHKLQEVRGLTVVPVDRVVQVYAALRIEQVQSPEQAAIVCEALGADALVVPTVTAYDPYDPPKWGGSLQMFRAAHSGGPPPIDVRDLVRNAAPDPAAMPAGPTDAGFVQAVGMFDAANGTIRDALMGYARGRHDPVGPMGPREYLLSMDRYVGFAYHTLVGDLLRAEARAQARTGGPRTASAGGAAKGAS</sequence>
<reference evidence="2" key="1">
    <citation type="submission" date="2020-02" db="EMBL/GenBank/DDBJ databases">
        <authorList>
            <person name="Meier V. D."/>
        </authorList>
    </citation>
    <scope>NUCLEOTIDE SEQUENCE</scope>
    <source>
        <strain evidence="2">AVDCRST_MAG64</strain>
    </source>
</reference>
<dbReference type="Gene3D" id="3.40.50.10610">
    <property type="entry name" value="ABC-type transport auxiliary lipoprotein component"/>
    <property type="match status" value="1"/>
</dbReference>
<gene>
    <name evidence="2" type="ORF">AVDCRST_MAG64-1736</name>
</gene>
<evidence type="ECO:0000256" key="1">
    <source>
        <dbReference type="SAM" id="SignalP"/>
    </source>
</evidence>